<evidence type="ECO:0000256" key="7">
    <source>
        <dbReference type="RuleBase" id="RU365069"/>
    </source>
</evidence>
<gene>
    <name evidence="11" type="ORF">KUTeg_020011</name>
</gene>
<feature type="compositionally biased region" description="Polar residues" evidence="8">
    <location>
        <begin position="683"/>
        <end position="698"/>
    </location>
</feature>
<dbReference type="InterPro" id="IPR029175">
    <property type="entry name" value="EXOC2/Sec5"/>
</dbReference>
<evidence type="ECO:0000256" key="5">
    <source>
        <dbReference type="ARBA" id="ARBA00022483"/>
    </source>
</evidence>
<evidence type="ECO:0000256" key="2">
    <source>
        <dbReference type="ARBA" id="ARBA00010578"/>
    </source>
</evidence>
<keyword evidence="4 7" id="KW-0813">Transport</keyword>
<keyword evidence="6 7" id="KW-0653">Protein transport</keyword>
<name>A0ABQ9EJP8_TEGGR</name>
<dbReference type="PANTHER" id="PTHR13043:SF1">
    <property type="entry name" value="EXOCYST COMPLEX COMPONENT 2"/>
    <property type="match status" value="1"/>
</dbReference>
<sequence length="928" mass="105238">MPQPLVTGVSPKEGPPGTRVVIRGENLGRDVKDLIGLKICGVDCLLSAEWNSPSKIIARTGPGKGKGDIQVITRSGGKGSCTVGFKGYFVQIGPLQESAMWIDESQTVSYSRHGRPSSPIFTKDDDDPLGISDEGNQAKFREDELLKMFPESSGNMALKNFSPAWYLLENHHETNFDDLKAGLAYMKRRATQRSEEPIAFVKSNLSATLDCLDSLEAMYNKYLVDDIRGDCMNSYAVLLMQAKSCADGLFKEVLGRKDKADRTRNALSVLQRFKFLFYLPVNIERNIKKGDYNLVINDYVRARSLFADTQVEVFKTVYKEVESRINSFRDMLQQNLMELPNTLEEQKKLIRYLINLECTGDPAWECLENQQHWLLDMFIKCKEKHIEKELEWLQSERDSGNVSQLRGTTPQVNVELAKGKPRDSSFKSTVSPDQSGWKFRTPQKILFVEELTSIVAENFPDLWKLGQAYFSGSLIVKETGEKAFKIDSSKHLQFRQMINDIIALFTNLIRAAFLPQSLENVAPEERRVYGIWPESKHDIPSAWLPSCVRYVRGCVGSLSTLDFSVDSLTLINDLALDMRTHCMFTLLKQAISDVQALHTKETWNVETDDESGGTTQLPALFENIVNETIQHLHEVVVLNKQGEPELFSQRTIQKDATEACSLLLTAFAPCLDCLSFTPPQHPNTLSKKSNQPQRSSDINPEIFEENVPPKDKRLIIMLSNCNHTVERVIPRLVENLNKHGYVEMNKTLKTAQDAFSELDAKLFEAYVEEKSNPILGTMEHNMYRGGFDWKTCQKPKGVRNYLKEVIMRMIEVHAEVFAVSPVFVTRVMSKVIEAVTEELSRLIQCVTEFSTYGTLQAYLELNALQDTVQLYLTPHASTCFKEALDGLQTLKGEDKKQLEDLLNTYKSQMKFQMMCFYGDSLLRNSSTA</sequence>
<comment type="similarity">
    <text evidence="2 7">Belongs to the SEC5 family.</text>
</comment>
<evidence type="ECO:0000259" key="9">
    <source>
        <dbReference type="Pfam" id="PF01833"/>
    </source>
</evidence>
<comment type="subunit">
    <text evidence="7">Component of the exocyst complex.</text>
</comment>
<evidence type="ECO:0000256" key="1">
    <source>
        <dbReference type="ARBA" id="ARBA00002660"/>
    </source>
</evidence>
<comment type="caution">
    <text evidence="11">The sequence shown here is derived from an EMBL/GenBank/DDBJ whole genome shotgun (WGS) entry which is preliminary data.</text>
</comment>
<comment type="function">
    <text evidence="1 7">Component of the exocyst complex involved in the docking of exocytic vesicles with fusion sites on the plasma membrane.</text>
</comment>
<evidence type="ECO:0000313" key="11">
    <source>
        <dbReference type="EMBL" id="KAJ8303615.1"/>
    </source>
</evidence>
<dbReference type="Pfam" id="PF15469">
    <property type="entry name" value="Sec5"/>
    <property type="match status" value="1"/>
</dbReference>
<dbReference type="InterPro" id="IPR039481">
    <property type="entry name" value="EXOC2/Sec5_N_dom"/>
</dbReference>
<dbReference type="Proteomes" id="UP001217089">
    <property type="component" value="Unassembled WGS sequence"/>
</dbReference>
<dbReference type="Pfam" id="PF01833">
    <property type="entry name" value="TIG"/>
    <property type="match status" value="1"/>
</dbReference>
<protein>
    <recommendedName>
        <fullName evidence="3 7">Exocyst complex component 2</fullName>
    </recommendedName>
</protein>
<proteinExistence type="inferred from homology"/>
<dbReference type="Gene3D" id="2.60.40.10">
    <property type="entry name" value="Immunoglobulins"/>
    <property type="match status" value="1"/>
</dbReference>
<organism evidence="11 12">
    <name type="scientific">Tegillarca granosa</name>
    <name type="common">Malaysian cockle</name>
    <name type="synonym">Anadara granosa</name>
    <dbReference type="NCBI Taxonomy" id="220873"/>
    <lineage>
        <taxon>Eukaryota</taxon>
        <taxon>Metazoa</taxon>
        <taxon>Spiralia</taxon>
        <taxon>Lophotrochozoa</taxon>
        <taxon>Mollusca</taxon>
        <taxon>Bivalvia</taxon>
        <taxon>Autobranchia</taxon>
        <taxon>Pteriomorphia</taxon>
        <taxon>Arcoida</taxon>
        <taxon>Arcoidea</taxon>
        <taxon>Arcidae</taxon>
        <taxon>Tegillarca</taxon>
    </lineage>
</organism>
<feature type="domain" description="IPT/TIG" evidence="9">
    <location>
        <begin position="4"/>
        <end position="79"/>
    </location>
</feature>
<dbReference type="InterPro" id="IPR013783">
    <property type="entry name" value="Ig-like_fold"/>
</dbReference>
<accession>A0ABQ9EJP8</accession>
<evidence type="ECO:0000313" key="12">
    <source>
        <dbReference type="Proteomes" id="UP001217089"/>
    </source>
</evidence>
<evidence type="ECO:0000256" key="4">
    <source>
        <dbReference type="ARBA" id="ARBA00022448"/>
    </source>
</evidence>
<keyword evidence="12" id="KW-1185">Reference proteome</keyword>
<dbReference type="EMBL" id="JARBDR010000917">
    <property type="protein sequence ID" value="KAJ8303615.1"/>
    <property type="molecule type" value="Genomic_DNA"/>
</dbReference>
<feature type="region of interest" description="Disordered" evidence="8">
    <location>
        <begin position="683"/>
        <end position="704"/>
    </location>
</feature>
<feature type="domain" description="Exocyst complex component EXOC2/Sec5 N-terminal" evidence="10">
    <location>
        <begin position="127"/>
        <end position="916"/>
    </location>
</feature>
<evidence type="ECO:0000256" key="3">
    <source>
        <dbReference type="ARBA" id="ARBA00017526"/>
    </source>
</evidence>
<dbReference type="SUPFAM" id="SSF81296">
    <property type="entry name" value="E set domains"/>
    <property type="match status" value="1"/>
</dbReference>
<dbReference type="InterPro" id="IPR014756">
    <property type="entry name" value="Ig_E-set"/>
</dbReference>
<evidence type="ECO:0000256" key="6">
    <source>
        <dbReference type="ARBA" id="ARBA00022927"/>
    </source>
</evidence>
<dbReference type="InterPro" id="IPR002909">
    <property type="entry name" value="IPT_dom"/>
</dbReference>
<keyword evidence="5 7" id="KW-0268">Exocytosis</keyword>
<dbReference type="PANTHER" id="PTHR13043">
    <property type="entry name" value="EXOCYST COMPLEX COMPONENT SEC5"/>
    <property type="match status" value="1"/>
</dbReference>
<evidence type="ECO:0000259" key="10">
    <source>
        <dbReference type="Pfam" id="PF15469"/>
    </source>
</evidence>
<reference evidence="11 12" key="1">
    <citation type="submission" date="2022-12" db="EMBL/GenBank/DDBJ databases">
        <title>Chromosome-level genome of Tegillarca granosa.</title>
        <authorList>
            <person name="Kim J."/>
        </authorList>
    </citation>
    <scope>NUCLEOTIDE SEQUENCE [LARGE SCALE GENOMIC DNA]</scope>
    <source>
        <strain evidence="11">Teg-2019</strain>
        <tissue evidence="11">Adductor muscle</tissue>
    </source>
</reference>
<evidence type="ECO:0000256" key="8">
    <source>
        <dbReference type="SAM" id="MobiDB-lite"/>
    </source>
</evidence>